<dbReference type="STRING" id="58919.A0A316ZK61"/>
<feature type="region of interest" description="Disordered" evidence="1">
    <location>
        <begin position="361"/>
        <end position="383"/>
    </location>
</feature>
<gene>
    <name evidence="4" type="ORF">FA09DRAFT_344864</name>
</gene>
<accession>A0A316ZK61</accession>
<feature type="compositionally biased region" description="Low complexity" evidence="1">
    <location>
        <begin position="452"/>
        <end position="461"/>
    </location>
</feature>
<dbReference type="EMBL" id="KZ819284">
    <property type="protein sequence ID" value="PWO00704.1"/>
    <property type="molecule type" value="Genomic_DNA"/>
</dbReference>
<feature type="compositionally biased region" description="Low complexity" evidence="1">
    <location>
        <begin position="361"/>
        <end position="371"/>
    </location>
</feature>
<feature type="region of interest" description="Disordered" evidence="1">
    <location>
        <begin position="477"/>
        <end position="513"/>
    </location>
</feature>
<feature type="signal peptide" evidence="3">
    <location>
        <begin position="1"/>
        <end position="23"/>
    </location>
</feature>
<evidence type="ECO:0000256" key="3">
    <source>
        <dbReference type="SAM" id="SignalP"/>
    </source>
</evidence>
<feature type="compositionally biased region" description="Low complexity" evidence="1">
    <location>
        <begin position="530"/>
        <end position="549"/>
    </location>
</feature>
<evidence type="ECO:0000256" key="2">
    <source>
        <dbReference type="SAM" id="Phobius"/>
    </source>
</evidence>
<feature type="chain" id="PRO_5016233625" description="Mid2 domain-containing protein" evidence="3">
    <location>
        <begin position="24"/>
        <end position="658"/>
    </location>
</feature>
<proteinExistence type="predicted"/>
<sequence length="658" mass="68262">MQRSGLAAALVALVAALAASAQAAPLEVNVGDVRTCSSTKISWDTTGGRAPWTVTILPLNHVPTTVSLPASYSSGAAWSYDWDVPNYGDGNDGEVIVAIADASGAVSGSSKFLPVRGGGSCARATESLDFVWFGPDAGPNECGAWPIRWQTDRANNGIVAPVSVTFVPEEGVPSTYIASAKDTRFDWQVSFPRGTRFTMVLTDQGKSGTGGVGLKYTVGAGSRSSCSPNNAGLTQGALNAATSTIAAARTGGMTTSRAHKTGAGATHHATSTATGTADALDGDAQASKGGSNGGAIAGGIVGALLVIGALVAGVLYWRRRRANAEQGPFGDQYQTPWRYEIDGAPVAGVRRSRPASKLFGALGVGSSSSGGSRREMRSANDDGASLVQASQSSYFATAAYPSTHSNMHRRSPSSGDAAFGTLSSANGGILPPPAQARVVPDDQLFPPPASSSPPATRGARASQFNVLERTLEREREAARLAEEQPTPRSPATDAQTRAAKTSIHDPYTHISQLYERDDVARRMLEMEQRGAAPSAAAATTPPAGTGYASRPPANAQQHLAPGGIVPRRIESEVLIGAPYPHAQQQQQQQGFPTPPPRSQQQGGQGGYFGLPSQNTLHAPGAQSQPWQPQQHGYGAREERERERPISSASSDGGGLAYL</sequence>
<dbReference type="Proteomes" id="UP000245946">
    <property type="component" value="Unassembled WGS sequence"/>
</dbReference>
<feature type="compositionally biased region" description="Low complexity" evidence="1">
    <location>
        <begin position="261"/>
        <end position="277"/>
    </location>
</feature>
<dbReference type="OrthoDB" id="3366651at2759"/>
<keyword evidence="2" id="KW-0812">Transmembrane</keyword>
<keyword evidence="2" id="KW-1133">Transmembrane helix</keyword>
<dbReference type="RefSeq" id="XP_025600982.1">
    <property type="nucleotide sequence ID" value="XM_025744661.1"/>
</dbReference>
<evidence type="ECO:0000313" key="5">
    <source>
        <dbReference type="Proteomes" id="UP000245946"/>
    </source>
</evidence>
<evidence type="ECO:0000313" key="4">
    <source>
        <dbReference type="EMBL" id="PWO00704.1"/>
    </source>
</evidence>
<feature type="compositionally biased region" description="Polar residues" evidence="1">
    <location>
        <begin position="611"/>
        <end position="630"/>
    </location>
</feature>
<evidence type="ECO:0008006" key="6">
    <source>
        <dbReference type="Google" id="ProtNLM"/>
    </source>
</evidence>
<name>A0A316ZK61_9BASI</name>
<feature type="compositionally biased region" description="Basic and acidic residues" evidence="1">
    <location>
        <begin position="634"/>
        <end position="644"/>
    </location>
</feature>
<feature type="region of interest" description="Disordered" evidence="1">
    <location>
        <begin position="403"/>
        <end position="461"/>
    </location>
</feature>
<keyword evidence="3" id="KW-0732">Signal</keyword>
<feature type="region of interest" description="Disordered" evidence="1">
    <location>
        <begin position="527"/>
        <end position="559"/>
    </location>
</feature>
<feature type="transmembrane region" description="Helical" evidence="2">
    <location>
        <begin position="295"/>
        <end position="317"/>
    </location>
</feature>
<dbReference type="PANTHER" id="PTHR37487">
    <property type="entry name" value="CHROMOSOME 1, WHOLE GENOME SHOTGUN SEQUENCE"/>
    <property type="match status" value="1"/>
</dbReference>
<dbReference type="AlphaFoldDB" id="A0A316ZK61"/>
<evidence type="ECO:0000256" key="1">
    <source>
        <dbReference type="SAM" id="MobiDB-lite"/>
    </source>
</evidence>
<dbReference type="PANTHER" id="PTHR37487:SF3">
    <property type="entry name" value="CLEAVAGE_POLYADENYLATION SPECIFICITY FACTOR A SUBUNIT N-TERMINAL DOMAIN-CONTAINING PROTEIN"/>
    <property type="match status" value="1"/>
</dbReference>
<reference evidence="4 5" key="1">
    <citation type="journal article" date="2018" name="Mol. Biol. Evol.">
        <title>Broad Genomic Sampling Reveals a Smut Pathogenic Ancestry of the Fungal Clade Ustilaginomycotina.</title>
        <authorList>
            <person name="Kijpornyongpan T."/>
            <person name="Mondo S.J."/>
            <person name="Barry K."/>
            <person name="Sandor L."/>
            <person name="Lee J."/>
            <person name="Lipzen A."/>
            <person name="Pangilinan J."/>
            <person name="LaButti K."/>
            <person name="Hainaut M."/>
            <person name="Henrissat B."/>
            <person name="Grigoriev I.V."/>
            <person name="Spatafora J.W."/>
            <person name="Aime M.C."/>
        </authorList>
    </citation>
    <scope>NUCLEOTIDE SEQUENCE [LARGE SCALE GENOMIC DNA]</scope>
    <source>
        <strain evidence="4 5">MCA 4186</strain>
    </source>
</reference>
<feature type="region of interest" description="Disordered" evidence="1">
    <location>
        <begin position="255"/>
        <end position="277"/>
    </location>
</feature>
<protein>
    <recommendedName>
        <fullName evidence="6">Mid2 domain-containing protein</fullName>
    </recommendedName>
</protein>
<organism evidence="4 5">
    <name type="scientific">Tilletiopsis washingtonensis</name>
    <dbReference type="NCBI Taxonomy" id="58919"/>
    <lineage>
        <taxon>Eukaryota</taxon>
        <taxon>Fungi</taxon>
        <taxon>Dikarya</taxon>
        <taxon>Basidiomycota</taxon>
        <taxon>Ustilaginomycotina</taxon>
        <taxon>Exobasidiomycetes</taxon>
        <taxon>Entylomatales</taxon>
        <taxon>Entylomatales incertae sedis</taxon>
        <taxon>Tilletiopsis</taxon>
    </lineage>
</organism>
<feature type="region of interest" description="Disordered" evidence="1">
    <location>
        <begin position="581"/>
        <end position="658"/>
    </location>
</feature>
<keyword evidence="5" id="KW-1185">Reference proteome</keyword>
<keyword evidence="2" id="KW-0472">Membrane</keyword>
<dbReference type="GeneID" id="37272205"/>